<evidence type="ECO:0000313" key="2">
    <source>
        <dbReference type="Proteomes" id="UP001244552"/>
    </source>
</evidence>
<keyword evidence="2" id="KW-1185">Reference proteome</keyword>
<gene>
    <name evidence="1" type="ORF">QO018_000617</name>
</gene>
<name>A0ABU0MEV2_9PROT</name>
<dbReference type="RefSeq" id="WP_209978673.1">
    <property type="nucleotide sequence ID" value="NZ_JAGINO010000002.1"/>
</dbReference>
<dbReference type="InterPro" id="IPR029063">
    <property type="entry name" value="SAM-dependent_MTases_sf"/>
</dbReference>
<accession>A0ABU0MEV2</accession>
<dbReference type="Proteomes" id="UP001244552">
    <property type="component" value="Unassembled WGS sequence"/>
</dbReference>
<proteinExistence type="predicted"/>
<dbReference type="Gene3D" id="3.40.50.150">
    <property type="entry name" value="Vaccinia Virus protein VP39"/>
    <property type="match status" value="1"/>
</dbReference>
<reference evidence="1 2" key="1">
    <citation type="submission" date="2023-07" db="EMBL/GenBank/DDBJ databases">
        <title>Genomic Encyclopedia of Type Strains, Phase IV (KMG-IV): sequencing the most valuable type-strain genomes for metagenomic binning, comparative biology and taxonomic classification.</title>
        <authorList>
            <person name="Goeker M."/>
        </authorList>
    </citation>
    <scope>NUCLEOTIDE SEQUENCE [LARGE SCALE GENOMIC DNA]</scope>
    <source>
        <strain evidence="1 2">DSM 19922</strain>
    </source>
</reference>
<dbReference type="SUPFAM" id="SSF53335">
    <property type="entry name" value="S-adenosyl-L-methionine-dependent methyltransferases"/>
    <property type="match status" value="1"/>
</dbReference>
<sequence>MAITKEWELRGLRYCREQNFLPTGDSILEFGECEADQRVPFTEVITAHAPENRRQALLDEAASMDLMTESQKRKFGAKLLYKALFNNKTYEAVDLGGEQSHKIDLNFDCDLGKQYDICINNGTAEHVFNVLQFFTTVHKHTKLGGHMVHWTPSNGWLNHGFHQFQPTLFFDLAHANSYKIMAIVVLTPHRMMHFLTPESQENYSTSLHRDLNICETLAIFQKVEDKPFAIPFQTMYKEHAPQTRY</sequence>
<comment type="caution">
    <text evidence="1">The sequence shown here is derived from an EMBL/GenBank/DDBJ whole genome shotgun (WGS) entry which is preliminary data.</text>
</comment>
<dbReference type="EMBL" id="JAUSVU010000002">
    <property type="protein sequence ID" value="MDQ0531781.1"/>
    <property type="molecule type" value="Genomic_DNA"/>
</dbReference>
<protein>
    <submittedName>
        <fullName evidence="1">Uncharacterized protein</fullName>
    </submittedName>
</protein>
<evidence type="ECO:0000313" key="1">
    <source>
        <dbReference type="EMBL" id="MDQ0531781.1"/>
    </source>
</evidence>
<organism evidence="1 2">
    <name type="scientific">Azospirillum picis</name>
    <dbReference type="NCBI Taxonomy" id="488438"/>
    <lineage>
        <taxon>Bacteria</taxon>
        <taxon>Pseudomonadati</taxon>
        <taxon>Pseudomonadota</taxon>
        <taxon>Alphaproteobacteria</taxon>
        <taxon>Rhodospirillales</taxon>
        <taxon>Azospirillaceae</taxon>
        <taxon>Azospirillum</taxon>
    </lineage>
</organism>